<dbReference type="SUPFAM" id="SSF52768">
    <property type="entry name" value="Arginase/deacetylase"/>
    <property type="match status" value="1"/>
</dbReference>
<evidence type="ECO:0000256" key="3">
    <source>
        <dbReference type="PROSITE-ProRule" id="PRU00742"/>
    </source>
</evidence>
<evidence type="ECO:0000313" key="5">
    <source>
        <dbReference type="Proteomes" id="UP001501126"/>
    </source>
</evidence>
<sequence>MNYENFDPNGVGINNGNIFGFPYTIEDAEIVIIPVPWDATASFGKGTSNGPQRILDASPQLDFYHPKFPEAWKTRIAMTPISDEWKEINDKYCGKAMEYISFLEDGGTISTNPAYQRTLTEIAEAQQALALHLKEKALELREEGKLVAVLGGEHSTPLGLITALAEKEEFGILQIDAHADLRDAYEGFEQSHASIMFNALKLDHVQKLVQVGIRDVAQTEIDLVNSDPRIRTFYDWEIKEAGYEGKTWKEQVSEILAELPQKVYVSFDIDALKPYLCPNTGTPVPGGFELEEVAYLLFELALSGKEIIGFDLNEVGDDEWDGNVGARALWNLCIAAKASRQ</sequence>
<dbReference type="PANTHER" id="PTHR11358:SF26">
    <property type="entry name" value="GUANIDINO ACID HYDROLASE, MITOCHONDRIAL"/>
    <property type="match status" value="1"/>
</dbReference>
<dbReference type="InterPro" id="IPR023696">
    <property type="entry name" value="Ureohydrolase_dom_sf"/>
</dbReference>
<dbReference type="Proteomes" id="UP001501126">
    <property type="component" value="Unassembled WGS sequence"/>
</dbReference>
<organism evidence="4 5">
    <name type="scientific">Wandonia haliotis</name>
    <dbReference type="NCBI Taxonomy" id="574963"/>
    <lineage>
        <taxon>Bacteria</taxon>
        <taxon>Pseudomonadati</taxon>
        <taxon>Bacteroidota</taxon>
        <taxon>Flavobacteriia</taxon>
        <taxon>Flavobacteriales</taxon>
        <taxon>Crocinitomicaceae</taxon>
        <taxon>Wandonia</taxon>
    </lineage>
</organism>
<dbReference type="RefSeq" id="WP_343786128.1">
    <property type="nucleotide sequence ID" value="NZ_BAAAFH010000007.1"/>
</dbReference>
<keyword evidence="2" id="KW-0378">Hydrolase</keyword>
<name>A0ABP3Y0A8_9FLAO</name>
<gene>
    <name evidence="4" type="ORF">GCM10009118_14740</name>
</gene>
<dbReference type="PROSITE" id="PS51409">
    <property type="entry name" value="ARGINASE_2"/>
    <property type="match status" value="1"/>
</dbReference>
<accession>A0ABP3Y0A8</accession>
<dbReference type="Pfam" id="PF00491">
    <property type="entry name" value="Arginase"/>
    <property type="match status" value="1"/>
</dbReference>
<comment type="caution">
    <text evidence="4">The sequence shown here is derived from an EMBL/GenBank/DDBJ whole genome shotgun (WGS) entry which is preliminary data.</text>
</comment>
<proteinExistence type="inferred from homology"/>
<reference evidence="5" key="1">
    <citation type="journal article" date="2019" name="Int. J. Syst. Evol. Microbiol.">
        <title>The Global Catalogue of Microorganisms (GCM) 10K type strain sequencing project: providing services to taxonomists for standard genome sequencing and annotation.</title>
        <authorList>
            <consortium name="The Broad Institute Genomics Platform"/>
            <consortium name="The Broad Institute Genome Sequencing Center for Infectious Disease"/>
            <person name="Wu L."/>
            <person name="Ma J."/>
        </authorList>
    </citation>
    <scope>NUCLEOTIDE SEQUENCE [LARGE SCALE GENOMIC DNA]</scope>
    <source>
        <strain evidence="5">JCM 16083</strain>
    </source>
</reference>
<keyword evidence="1" id="KW-0479">Metal-binding</keyword>
<evidence type="ECO:0000313" key="4">
    <source>
        <dbReference type="EMBL" id="GAA0875066.1"/>
    </source>
</evidence>
<dbReference type="Gene3D" id="3.40.800.10">
    <property type="entry name" value="Ureohydrolase domain"/>
    <property type="match status" value="1"/>
</dbReference>
<comment type="similarity">
    <text evidence="3">Belongs to the arginase family.</text>
</comment>
<dbReference type="PIRSF" id="PIRSF036979">
    <property type="entry name" value="Arginase"/>
    <property type="match status" value="1"/>
</dbReference>
<dbReference type="PANTHER" id="PTHR11358">
    <property type="entry name" value="ARGINASE/AGMATINASE"/>
    <property type="match status" value="1"/>
</dbReference>
<dbReference type="InterPro" id="IPR006035">
    <property type="entry name" value="Ureohydrolase"/>
</dbReference>
<dbReference type="PRINTS" id="PR00116">
    <property type="entry name" value="ARGINASE"/>
</dbReference>
<dbReference type="CDD" id="cd11593">
    <property type="entry name" value="Agmatinase-like_2"/>
    <property type="match status" value="1"/>
</dbReference>
<evidence type="ECO:0000256" key="1">
    <source>
        <dbReference type="ARBA" id="ARBA00022723"/>
    </source>
</evidence>
<protein>
    <submittedName>
        <fullName evidence="4">Agmatinase family protein</fullName>
    </submittedName>
</protein>
<keyword evidence="5" id="KW-1185">Reference proteome</keyword>
<dbReference type="EMBL" id="BAAAFH010000007">
    <property type="protein sequence ID" value="GAA0875066.1"/>
    <property type="molecule type" value="Genomic_DNA"/>
</dbReference>
<evidence type="ECO:0000256" key="2">
    <source>
        <dbReference type="ARBA" id="ARBA00022801"/>
    </source>
</evidence>